<reference evidence="7 8" key="1">
    <citation type="submission" date="2014-04" db="EMBL/GenBank/DDBJ databases">
        <authorList>
            <person name="Bishop-Lilly K.A."/>
            <person name="Broomall S.M."/>
            <person name="Chain P.S."/>
            <person name="Chertkov O."/>
            <person name="Coyne S.R."/>
            <person name="Daligault H.E."/>
            <person name="Davenport K.W."/>
            <person name="Erkkila T."/>
            <person name="Frey K.G."/>
            <person name="Gibbons H.S."/>
            <person name="Gu W."/>
            <person name="Jaissle J."/>
            <person name="Johnson S.L."/>
            <person name="Koroleva G.I."/>
            <person name="Ladner J.T."/>
            <person name="Lo C.-C."/>
            <person name="Minogue T.D."/>
            <person name="Munk C."/>
            <person name="Palacios G.F."/>
            <person name="Redden C.L."/>
            <person name="Rosenzweig C.N."/>
            <person name="Scholz M.B."/>
            <person name="Teshima H."/>
            <person name="Xu Y."/>
        </authorList>
    </citation>
    <scope>NUCLEOTIDE SEQUENCE [LARGE SCALE GENOMIC DNA]</scope>
    <source>
        <strain evidence="7 8">8244</strain>
    </source>
</reference>
<dbReference type="InterPro" id="IPR018060">
    <property type="entry name" value="HTH_AraC"/>
</dbReference>
<dbReference type="Pfam" id="PF00072">
    <property type="entry name" value="Response_reg"/>
    <property type="match status" value="1"/>
</dbReference>
<organism evidence="7 8">
    <name type="scientific">Paenibacillus macerans</name>
    <name type="common">Bacillus macerans</name>
    <dbReference type="NCBI Taxonomy" id="44252"/>
    <lineage>
        <taxon>Bacteria</taxon>
        <taxon>Bacillati</taxon>
        <taxon>Bacillota</taxon>
        <taxon>Bacilli</taxon>
        <taxon>Bacillales</taxon>
        <taxon>Paenibacillaceae</taxon>
        <taxon>Paenibacillus</taxon>
    </lineage>
</organism>
<feature type="modified residue" description="4-aspartylphosphate" evidence="4">
    <location>
        <position position="59"/>
    </location>
</feature>
<dbReference type="SMART" id="SM00342">
    <property type="entry name" value="HTH_ARAC"/>
    <property type="match status" value="1"/>
</dbReference>
<dbReference type="PATRIC" id="fig|44252.3.peg.3855"/>
<evidence type="ECO:0000256" key="2">
    <source>
        <dbReference type="ARBA" id="ARBA00023125"/>
    </source>
</evidence>
<evidence type="ECO:0000256" key="4">
    <source>
        <dbReference type="PROSITE-ProRule" id="PRU00169"/>
    </source>
</evidence>
<dbReference type="InterPro" id="IPR011006">
    <property type="entry name" value="CheY-like_superfamily"/>
</dbReference>
<dbReference type="InterPro" id="IPR001789">
    <property type="entry name" value="Sig_transdc_resp-reg_receiver"/>
</dbReference>
<evidence type="ECO:0000256" key="1">
    <source>
        <dbReference type="ARBA" id="ARBA00023015"/>
    </source>
</evidence>
<dbReference type="RefSeq" id="WP_036626381.1">
    <property type="nucleotide sequence ID" value="NZ_JAKOBR010000017.1"/>
</dbReference>
<name>A0A090Z9Z8_PAEMA</name>
<dbReference type="CDD" id="cd17536">
    <property type="entry name" value="REC_YesN-like"/>
    <property type="match status" value="1"/>
</dbReference>
<dbReference type="Gene3D" id="1.10.10.60">
    <property type="entry name" value="Homeodomain-like"/>
    <property type="match status" value="2"/>
</dbReference>
<dbReference type="GO" id="GO:0000160">
    <property type="term" value="P:phosphorelay signal transduction system"/>
    <property type="evidence" value="ECO:0007669"/>
    <property type="project" value="InterPro"/>
</dbReference>
<keyword evidence="4" id="KW-0597">Phosphoprotein</keyword>
<accession>A0A090Z9Z8</accession>
<dbReference type="SMART" id="SM00448">
    <property type="entry name" value="REC"/>
    <property type="match status" value="1"/>
</dbReference>
<dbReference type="SUPFAM" id="SSF52172">
    <property type="entry name" value="CheY-like"/>
    <property type="match status" value="1"/>
</dbReference>
<proteinExistence type="predicted"/>
<dbReference type="InterPro" id="IPR020449">
    <property type="entry name" value="Tscrpt_reg_AraC-type_HTH"/>
</dbReference>
<keyword evidence="1" id="KW-0805">Transcription regulation</keyword>
<dbReference type="Gene3D" id="3.40.50.2300">
    <property type="match status" value="1"/>
</dbReference>
<evidence type="ECO:0000313" key="7">
    <source>
        <dbReference type="EMBL" id="KFN07472.1"/>
    </source>
</evidence>
<dbReference type="GO" id="GO:0003700">
    <property type="term" value="F:DNA-binding transcription factor activity"/>
    <property type="evidence" value="ECO:0007669"/>
    <property type="project" value="InterPro"/>
</dbReference>
<dbReference type="PANTHER" id="PTHR43280:SF2">
    <property type="entry name" value="HTH-TYPE TRANSCRIPTIONAL REGULATOR EXSA"/>
    <property type="match status" value="1"/>
</dbReference>
<feature type="domain" description="Response regulatory" evidence="6">
    <location>
        <begin position="5"/>
        <end position="123"/>
    </location>
</feature>
<dbReference type="AlphaFoldDB" id="A0A090Z9Z8"/>
<evidence type="ECO:0000259" key="5">
    <source>
        <dbReference type="PROSITE" id="PS01124"/>
    </source>
</evidence>
<dbReference type="EMBL" id="JMQA01000034">
    <property type="protein sequence ID" value="KFN07472.1"/>
    <property type="molecule type" value="Genomic_DNA"/>
</dbReference>
<dbReference type="Pfam" id="PF12833">
    <property type="entry name" value="HTH_18"/>
    <property type="match status" value="1"/>
</dbReference>
<dbReference type="STRING" id="44252.DJ90_5920"/>
<dbReference type="PRINTS" id="PR00032">
    <property type="entry name" value="HTHARAC"/>
</dbReference>
<dbReference type="InterPro" id="IPR009057">
    <property type="entry name" value="Homeodomain-like_sf"/>
</dbReference>
<keyword evidence="2" id="KW-0238">DNA-binding</keyword>
<keyword evidence="3" id="KW-0804">Transcription</keyword>
<evidence type="ECO:0000259" key="6">
    <source>
        <dbReference type="PROSITE" id="PS50110"/>
    </source>
</evidence>
<dbReference type="GeneID" id="77009673"/>
<dbReference type="Proteomes" id="UP000029278">
    <property type="component" value="Unassembled WGS sequence"/>
</dbReference>
<keyword evidence="8" id="KW-1185">Reference proteome</keyword>
<dbReference type="PROSITE" id="PS00041">
    <property type="entry name" value="HTH_ARAC_FAMILY_1"/>
    <property type="match status" value="1"/>
</dbReference>
<evidence type="ECO:0000256" key="3">
    <source>
        <dbReference type="ARBA" id="ARBA00023163"/>
    </source>
</evidence>
<dbReference type="HOGENOM" id="CLU_000445_5_0_9"/>
<feature type="domain" description="HTH araC/xylS-type" evidence="5">
    <location>
        <begin position="448"/>
        <end position="546"/>
    </location>
</feature>
<dbReference type="PROSITE" id="PS01124">
    <property type="entry name" value="HTH_ARAC_FAMILY_2"/>
    <property type="match status" value="1"/>
</dbReference>
<dbReference type="PANTHER" id="PTHR43280">
    <property type="entry name" value="ARAC-FAMILY TRANSCRIPTIONAL REGULATOR"/>
    <property type="match status" value="1"/>
</dbReference>
<dbReference type="SUPFAM" id="SSF46689">
    <property type="entry name" value="Homeodomain-like"/>
    <property type="match status" value="2"/>
</dbReference>
<dbReference type="InterPro" id="IPR018062">
    <property type="entry name" value="HTH_AraC-typ_CS"/>
</dbReference>
<dbReference type="GO" id="GO:0043565">
    <property type="term" value="F:sequence-specific DNA binding"/>
    <property type="evidence" value="ECO:0007669"/>
    <property type="project" value="InterPro"/>
</dbReference>
<protein>
    <submittedName>
        <fullName evidence="7">Helix-turn-helix domain protein</fullName>
    </submittedName>
</protein>
<evidence type="ECO:0000313" key="8">
    <source>
        <dbReference type="Proteomes" id="UP000029278"/>
    </source>
</evidence>
<sequence>MRPIKVLIVDDEPRICRGLKRLVASCGEEWEVLAALGDGREALDFLQTRDAEIDLLITDIRMPEMDGLALIREAGKVRSFLAVVLTGYNDFEYVRTALKEGAADYLLKPLDREQLMAVLAEIKQKVEERRLQNYHWSALRQKEAMLKFTQQTQALARITADESDLARLGFWVDSFPKGEYILLYVSMDTLPVKARSFTAQDWQAYFYALENMTGEIVGAAAEKHRMSGWWWRGTGADFWALLCRPGPDAASDGGEWEEAALETAGRIREAVRTYTPFTVSVSFAEPIGDLYLLPYAKRQALSAMQHRLLEGGNRVFPYGRIHHSGGETGGEQPGGLLPSLLQRMKRAVGQADAAEAEAVCRQLFEHIGGYSSPARIRKVAENVLLLIQSTLFETCGETAGSAGAEAALREAREAVNLQELKLLALRMIRRAVTALEQARSGSAAKPVEAAKDWIGRNLGSPITVKKIAEQVHMNPTYFCQYFKLQTGETVLEYVTRARLEQARRLLADPAAKLRDVSRAVGYQDVRYFSRLFRQHFGQLPSEYRGTAGTG</sequence>
<comment type="caution">
    <text evidence="7">The sequence shown here is derived from an EMBL/GenBank/DDBJ whole genome shotgun (WGS) entry which is preliminary data.</text>
</comment>
<gene>
    <name evidence="7" type="ORF">DJ90_5920</name>
</gene>
<dbReference type="OrthoDB" id="342399at2"/>
<dbReference type="PROSITE" id="PS50110">
    <property type="entry name" value="RESPONSE_REGULATORY"/>
    <property type="match status" value="1"/>
</dbReference>